<gene>
    <name evidence="1" type="ORF">CGC56_01455</name>
</gene>
<proteinExistence type="predicted"/>
<dbReference type="Pfam" id="PF13715">
    <property type="entry name" value="CarbopepD_reg_2"/>
    <property type="match status" value="1"/>
</dbReference>
<evidence type="ECO:0000313" key="1">
    <source>
        <dbReference type="EMBL" id="ATA90954.1"/>
    </source>
</evidence>
<dbReference type="AlphaFoldDB" id="A0A250G0U2"/>
<accession>A0A250G0U2</accession>
<reference evidence="2" key="1">
    <citation type="submission" date="2017-06" db="EMBL/GenBank/DDBJ databases">
        <title>Capnocytophaga spp. assemblies.</title>
        <authorList>
            <person name="Gulvik C.A."/>
        </authorList>
    </citation>
    <scope>NUCLEOTIDE SEQUENCE [LARGE SCALE GENOMIC DNA]</scope>
    <source>
        <strain evidence="2">H5594</strain>
    </source>
</reference>
<evidence type="ECO:0000313" key="2">
    <source>
        <dbReference type="Proteomes" id="UP000243136"/>
    </source>
</evidence>
<evidence type="ECO:0008006" key="3">
    <source>
        <dbReference type="Google" id="ProtNLM"/>
    </source>
</evidence>
<protein>
    <recommendedName>
        <fullName evidence="3">TonB-linked outer membrane protein, SusC/RagA family</fullName>
    </recommendedName>
</protein>
<dbReference type="SUPFAM" id="SSF49464">
    <property type="entry name" value="Carboxypeptidase regulatory domain-like"/>
    <property type="match status" value="1"/>
</dbReference>
<name>A0A250G0U2_9FLAO</name>
<sequence>MNMKIFLSIGLLFFATQLLMAQKLRSVNGKVLVDGKPIENVHIQNLHTQKFTVTDTSGYFSLFVAESQVLQLTHVGLQTVFKTITAQDMDSFAGFVIEMKPQITELSEVEVSKYQKIDAKELGIIQHEVKKKSFAEKRVYSASSGGGLIIGLINAVTGRTKMLKKIALNETNLAIADYIKLNMNDFLKKELKINEEQIDLLAYFVMEKPAFHQAVRNKQNENLRFMLIDAWLEYTQWIEKEEEL</sequence>
<dbReference type="EMBL" id="CP022388">
    <property type="protein sequence ID" value="ATA90954.1"/>
    <property type="molecule type" value="Genomic_DNA"/>
</dbReference>
<dbReference type="InterPro" id="IPR008969">
    <property type="entry name" value="CarboxyPept-like_regulatory"/>
</dbReference>
<organism evidence="1 2">
    <name type="scientific">Capnocytophaga canimorsus</name>
    <dbReference type="NCBI Taxonomy" id="28188"/>
    <lineage>
        <taxon>Bacteria</taxon>
        <taxon>Pseudomonadati</taxon>
        <taxon>Bacteroidota</taxon>
        <taxon>Flavobacteriia</taxon>
        <taxon>Flavobacteriales</taxon>
        <taxon>Flavobacteriaceae</taxon>
        <taxon>Capnocytophaga</taxon>
    </lineage>
</organism>
<dbReference type="Proteomes" id="UP000243136">
    <property type="component" value="Chromosome"/>
</dbReference>